<comment type="caution">
    <text evidence="1">The sequence shown here is derived from an EMBL/GenBank/DDBJ whole genome shotgun (WGS) entry which is preliminary data.</text>
</comment>
<proteinExistence type="predicted"/>
<organism evidence="1 2">
    <name type="scientific">Dreissena polymorpha</name>
    <name type="common">Zebra mussel</name>
    <name type="synonym">Mytilus polymorpha</name>
    <dbReference type="NCBI Taxonomy" id="45954"/>
    <lineage>
        <taxon>Eukaryota</taxon>
        <taxon>Metazoa</taxon>
        <taxon>Spiralia</taxon>
        <taxon>Lophotrochozoa</taxon>
        <taxon>Mollusca</taxon>
        <taxon>Bivalvia</taxon>
        <taxon>Autobranchia</taxon>
        <taxon>Heteroconchia</taxon>
        <taxon>Euheterodonta</taxon>
        <taxon>Imparidentia</taxon>
        <taxon>Neoheterodontei</taxon>
        <taxon>Myida</taxon>
        <taxon>Dreissenoidea</taxon>
        <taxon>Dreissenidae</taxon>
        <taxon>Dreissena</taxon>
    </lineage>
</organism>
<keyword evidence="2" id="KW-1185">Reference proteome</keyword>
<reference evidence="1" key="2">
    <citation type="submission" date="2020-11" db="EMBL/GenBank/DDBJ databases">
        <authorList>
            <person name="McCartney M.A."/>
            <person name="Auch B."/>
            <person name="Kono T."/>
            <person name="Mallez S."/>
            <person name="Becker A."/>
            <person name="Gohl D.M."/>
            <person name="Silverstein K.A.T."/>
            <person name="Koren S."/>
            <person name="Bechman K.B."/>
            <person name="Herman A."/>
            <person name="Abrahante J.E."/>
            <person name="Garbe J."/>
        </authorList>
    </citation>
    <scope>NUCLEOTIDE SEQUENCE</scope>
    <source>
        <strain evidence="1">Duluth1</strain>
        <tissue evidence="1">Whole animal</tissue>
    </source>
</reference>
<accession>A0A9D4CR94</accession>
<dbReference type="Proteomes" id="UP000828390">
    <property type="component" value="Unassembled WGS sequence"/>
</dbReference>
<dbReference type="EMBL" id="JAIWYP010000012">
    <property type="protein sequence ID" value="KAH3729269.1"/>
    <property type="molecule type" value="Genomic_DNA"/>
</dbReference>
<dbReference type="AlphaFoldDB" id="A0A9D4CR94"/>
<reference evidence="1" key="1">
    <citation type="journal article" date="2019" name="bioRxiv">
        <title>The Genome of the Zebra Mussel, Dreissena polymorpha: A Resource for Invasive Species Research.</title>
        <authorList>
            <person name="McCartney M.A."/>
            <person name="Auch B."/>
            <person name="Kono T."/>
            <person name="Mallez S."/>
            <person name="Zhang Y."/>
            <person name="Obille A."/>
            <person name="Becker A."/>
            <person name="Abrahante J.E."/>
            <person name="Garbe J."/>
            <person name="Badalamenti J.P."/>
            <person name="Herman A."/>
            <person name="Mangelson H."/>
            <person name="Liachko I."/>
            <person name="Sullivan S."/>
            <person name="Sone E.D."/>
            <person name="Koren S."/>
            <person name="Silverstein K.A.T."/>
            <person name="Beckman K.B."/>
            <person name="Gohl D.M."/>
        </authorList>
    </citation>
    <scope>NUCLEOTIDE SEQUENCE</scope>
    <source>
        <strain evidence="1">Duluth1</strain>
        <tissue evidence="1">Whole animal</tissue>
    </source>
</reference>
<name>A0A9D4CR94_DREPO</name>
<evidence type="ECO:0000313" key="2">
    <source>
        <dbReference type="Proteomes" id="UP000828390"/>
    </source>
</evidence>
<gene>
    <name evidence="1" type="ORF">DPMN_055236</name>
</gene>
<protein>
    <submittedName>
        <fullName evidence="1">Uncharacterized protein</fullName>
    </submittedName>
</protein>
<sequence length="68" mass="7708">MSADSSMMGRSNLNMGWVVDSDSDWIIEMDSLSTVAHAGTDIWDLQQPRPEFFTLILAHAQQSMQHLR</sequence>
<evidence type="ECO:0000313" key="1">
    <source>
        <dbReference type="EMBL" id="KAH3729269.1"/>
    </source>
</evidence>